<dbReference type="GO" id="GO:0003677">
    <property type="term" value="F:DNA binding"/>
    <property type="evidence" value="ECO:0007669"/>
    <property type="project" value="UniProtKB-KW"/>
</dbReference>
<dbReference type="CDD" id="cd00018">
    <property type="entry name" value="AP2"/>
    <property type="match status" value="1"/>
</dbReference>
<feature type="region of interest" description="Disordered" evidence="6">
    <location>
        <begin position="1"/>
        <end position="69"/>
    </location>
</feature>
<comment type="subcellular location">
    <subcellularLocation>
        <location evidence="1">Nucleus</location>
    </subcellularLocation>
</comment>
<evidence type="ECO:0000256" key="6">
    <source>
        <dbReference type="SAM" id="MobiDB-lite"/>
    </source>
</evidence>
<dbReference type="PANTHER" id="PTHR32467">
    <property type="entry name" value="AP2-LIKE ETHYLENE-RESPONSIVE TRANSCRIPTION FACTOR"/>
    <property type="match status" value="1"/>
</dbReference>
<dbReference type="PANTHER" id="PTHR32467:SF90">
    <property type="entry name" value="AP2-LIKE ETHYLENE-RESPONSIVE TRANSCRIPTION FACTOR AIL1"/>
    <property type="match status" value="1"/>
</dbReference>
<evidence type="ECO:0000256" key="5">
    <source>
        <dbReference type="ARBA" id="ARBA00023242"/>
    </source>
</evidence>
<evidence type="ECO:0000256" key="3">
    <source>
        <dbReference type="ARBA" id="ARBA00023125"/>
    </source>
</evidence>
<feature type="compositionally biased region" description="Basic residues" evidence="6">
    <location>
        <begin position="256"/>
        <end position="267"/>
    </location>
</feature>
<feature type="compositionally biased region" description="Polar residues" evidence="6">
    <location>
        <begin position="820"/>
        <end position="832"/>
    </location>
</feature>
<dbReference type="InterPro" id="IPR036955">
    <property type="entry name" value="AP2/ERF_dom_sf"/>
</dbReference>
<feature type="domain" description="AP2/ERF" evidence="7">
    <location>
        <begin position="163"/>
        <end position="225"/>
    </location>
</feature>
<reference evidence="8 9" key="1">
    <citation type="submission" date="2023-10" db="EMBL/GenBank/DDBJ databases">
        <authorList>
            <person name="Maclean D."/>
            <person name="Macfadyen A."/>
        </authorList>
    </citation>
    <scope>NUCLEOTIDE SEQUENCE [LARGE SCALE GENOMIC DNA]</scope>
</reference>
<evidence type="ECO:0000259" key="7">
    <source>
        <dbReference type="PROSITE" id="PS51032"/>
    </source>
</evidence>
<comment type="caution">
    <text evidence="8">The sequence shown here is derived from an EMBL/GenBank/DDBJ whole genome shotgun (WGS) entry which is preliminary data.</text>
</comment>
<dbReference type="GO" id="GO:0005634">
    <property type="term" value="C:nucleus"/>
    <property type="evidence" value="ECO:0007669"/>
    <property type="project" value="UniProtKB-SubCell"/>
</dbReference>
<feature type="region of interest" description="Disordered" evidence="6">
    <location>
        <begin position="924"/>
        <end position="959"/>
    </location>
</feature>
<feature type="region of interest" description="Disordered" evidence="6">
    <location>
        <begin position="490"/>
        <end position="596"/>
    </location>
</feature>
<evidence type="ECO:0000256" key="4">
    <source>
        <dbReference type="ARBA" id="ARBA00023163"/>
    </source>
</evidence>
<feature type="region of interest" description="Disordered" evidence="6">
    <location>
        <begin position="765"/>
        <end position="842"/>
    </location>
</feature>
<dbReference type="GO" id="GO:0003700">
    <property type="term" value="F:DNA-binding transcription factor activity"/>
    <property type="evidence" value="ECO:0007669"/>
    <property type="project" value="InterPro"/>
</dbReference>
<proteinExistence type="predicted"/>
<feature type="compositionally biased region" description="Polar residues" evidence="6">
    <location>
        <begin position="948"/>
        <end position="959"/>
    </location>
</feature>
<dbReference type="EMBL" id="CAUYUE010000004">
    <property type="protein sequence ID" value="CAK0761561.1"/>
    <property type="molecule type" value="Genomic_DNA"/>
</dbReference>
<keyword evidence="5" id="KW-0539">Nucleus</keyword>
<evidence type="ECO:0000256" key="2">
    <source>
        <dbReference type="ARBA" id="ARBA00023015"/>
    </source>
</evidence>
<feature type="domain" description="AP2/ERF" evidence="7">
    <location>
        <begin position="359"/>
        <end position="415"/>
    </location>
</feature>
<keyword evidence="2" id="KW-0805">Transcription regulation</keyword>
<organism evidence="8 9">
    <name type="scientific">Coccomyxa viridis</name>
    <dbReference type="NCBI Taxonomy" id="1274662"/>
    <lineage>
        <taxon>Eukaryota</taxon>
        <taxon>Viridiplantae</taxon>
        <taxon>Chlorophyta</taxon>
        <taxon>core chlorophytes</taxon>
        <taxon>Trebouxiophyceae</taxon>
        <taxon>Trebouxiophyceae incertae sedis</taxon>
        <taxon>Coccomyxaceae</taxon>
        <taxon>Coccomyxa</taxon>
    </lineage>
</organism>
<evidence type="ECO:0000313" key="9">
    <source>
        <dbReference type="Proteomes" id="UP001314263"/>
    </source>
</evidence>
<keyword evidence="3" id="KW-0238">DNA-binding</keyword>
<keyword evidence="9" id="KW-1185">Reference proteome</keyword>
<feature type="compositionally biased region" description="Low complexity" evidence="6">
    <location>
        <begin position="443"/>
        <end position="456"/>
    </location>
</feature>
<feature type="region of interest" description="Disordered" evidence="6">
    <location>
        <begin position="248"/>
        <end position="275"/>
    </location>
</feature>
<feature type="compositionally biased region" description="Low complexity" evidence="6">
    <location>
        <begin position="507"/>
        <end position="531"/>
    </location>
</feature>
<feature type="domain" description="AP2/ERF" evidence="7">
    <location>
        <begin position="269"/>
        <end position="325"/>
    </location>
</feature>
<accession>A0AAV1I1F7</accession>
<gene>
    <name evidence="8" type="ORF">CVIRNUC_002872</name>
</gene>
<evidence type="ECO:0000256" key="1">
    <source>
        <dbReference type="ARBA" id="ARBA00004123"/>
    </source>
</evidence>
<protein>
    <recommendedName>
        <fullName evidence="7">AP2/ERF domain-containing protein</fullName>
    </recommendedName>
</protein>
<keyword evidence="4" id="KW-0804">Transcription</keyword>
<evidence type="ECO:0000313" key="8">
    <source>
        <dbReference type="EMBL" id="CAK0761561.1"/>
    </source>
</evidence>
<name>A0AAV1I1F7_9CHLO</name>
<dbReference type="Proteomes" id="UP001314263">
    <property type="component" value="Unassembled WGS sequence"/>
</dbReference>
<dbReference type="PROSITE" id="PS51032">
    <property type="entry name" value="AP2_ERF"/>
    <property type="match status" value="3"/>
</dbReference>
<sequence>MQAGSSHAEMAGEHTYSVQTVPGGSVLEGKPVSVPPEQTRQQGMPFIPSPLQRPEMGQGPGPSARPVGSFGQGLRSMPPKGEAPAGMPPINMPSNYPPWQQPSMNGMQEGQLAMHGTPMNNGGPISTGALGGLMRPGSLDAASSAALARGEMRLGTAGPNKSRYRGVSYDKKKRKWRVQIKVATLGKSGVSVGYYDTEEAAARAYDRAAIGLLGRNHSAITTNFPMQEYDKEPVPQLIGKSREEVKATLKSERAKVPRRRFSSRQRTSRFMGVGSSNRKNQWQARILVHGKVTHLGYYETEEEAARVYDRVSISLHGPHAQTNYPVAEYEGQECGEFQGLAREELQRALGVKPMDKSSRFRGVSKKKGKWEAKVMVNRKWAYRELFDSEEEAARAYDDAVWRLKPKEAKSYINFKERFTGERAPGGRLHRPRQLSSLRITPNSSDSQKTSDSPSRSASFGLRPGLPPLSPMSGDVTGRMLRASDLVRVNSATSSEEVGDLLGRRHSSGAMPSPLPSSLLKGLEPSGSPSPEQSHEEALSRPRGFHTSLSGKRAATESPESSADGFGGKGLGGFTAISSEEPGAFRGGMPKSASTPHLSGLHIGMMSQAGSRNSENEFMQLPDPEDHHVPMEARAPGSRMFRTMSVPHMALGPNHHGSYNGGEGGYFLPSSSGFSTIPEVPGQPLHMSGGVTSRGMRHSASAMELPRSGAMGAPLHEAYPMYGPGAAMAPLSHLPHFGSPRAQQGMPENQPGRMIRVGSEQHFVTDQPQHHLGPPCSGPQRPYSPATAVSMPSPLIGGLNGSLGSRAHSGLAPGEPGTPRASRSSLNPGTQGSPGQGAAPRAHLATDMQVDTEENQVAFNGAVAPQPEMTHMRHDMPMNLNLMPGGMTKSFSHSHLPMHYSGPGRMAFEGGAAGQGPMAFPHWVGQGQGQRHGQEGHGEAPAWHPHSSMPGSSPLTGMGQRSVSASNLAAIENLPTDFLNTQAHRESLPRNPFLLQLCSPCIPETLQSGANLVKSASVSNLGGLCKHYSGQPFTAQLPTLSKAADGLGPSRLPGPLDADSTLLDDLSGNAMVPEGDLEDCPSPLRGVQIGGEDLTMFDGTAVATDGSEFLLDPDLGA</sequence>
<feature type="region of interest" description="Disordered" evidence="6">
    <location>
        <begin position="421"/>
        <end position="476"/>
    </location>
</feature>
<dbReference type="Pfam" id="PF00847">
    <property type="entry name" value="AP2"/>
    <property type="match status" value="1"/>
</dbReference>
<dbReference type="SMART" id="SM00380">
    <property type="entry name" value="AP2"/>
    <property type="match status" value="3"/>
</dbReference>
<dbReference type="AlphaFoldDB" id="A0AAV1I1F7"/>
<dbReference type="InterPro" id="IPR001471">
    <property type="entry name" value="AP2/ERF_dom"/>
</dbReference>
<dbReference type="SUPFAM" id="SSF54171">
    <property type="entry name" value="DNA-binding domain"/>
    <property type="match status" value="3"/>
</dbReference>
<feature type="compositionally biased region" description="Polar residues" evidence="6">
    <location>
        <begin position="433"/>
        <end position="442"/>
    </location>
</feature>
<dbReference type="InterPro" id="IPR016177">
    <property type="entry name" value="DNA-bd_dom_sf"/>
</dbReference>
<dbReference type="Gene3D" id="3.30.730.10">
    <property type="entry name" value="AP2/ERF domain"/>
    <property type="match status" value="3"/>
</dbReference>